<organism evidence="1 2">
    <name type="scientific">Paracoccus onubensis</name>
    <dbReference type="NCBI Taxonomy" id="1675788"/>
    <lineage>
        <taxon>Bacteria</taxon>
        <taxon>Pseudomonadati</taxon>
        <taxon>Pseudomonadota</taxon>
        <taxon>Alphaproteobacteria</taxon>
        <taxon>Rhodobacterales</taxon>
        <taxon>Paracoccaceae</taxon>
        <taxon>Paracoccus</taxon>
    </lineage>
</organism>
<proteinExistence type="predicted"/>
<keyword evidence="2" id="KW-1185">Reference proteome</keyword>
<sequence>MEASMLRYHYRATRKSDGIEIKSGNICVRADEGMGVVAANVKAALIKRKQSARGLTADDIDITMWVMKSSVNSPKECFV</sequence>
<dbReference type="EMBL" id="QZCG01000016">
    <property type="protein sequence ID" value="RJE82378.1"/>
    <property type="molecule type" value="Genomic_DNA"/>
</dbReference>
<evidence type="ECO:0000313" key="2">
    <source>
        <dbReference type="Proteomes" id="UP000284202"/>
    </source>
</evidence>
<dbReference type="Proteomes" id="UP000284202">
    <property type="component" value="Unassembled WGS sequence"/>
</dbReference>
<protein>
    <submittedName>
        <fullName evidence="1">Uncharacterized protein</fullName>
    </submittedName>
</protein>
<gene>
    <name evidence="1" type="ORF">D3P04_19780</name>
</gene>
<evidence type="ECO:0000313" key="1">
    <source>
        <dbReference type="EMBL" id="RJE82378.1"/>
    </source>
</evidence>
<comment type="caution">
    <text evidence="1">The sequence shown here is derived from an EMBL/GenBank/DDBJ whole genome shotgun (WGS) entry which is preliminary data.</text>
</comment>
<dbReference type="AlphaFoldDB" id="A0A418SN60"/>
<reference evidence="2" key="1">
    <citation type="submission" date="2018-09" db="EMBL/GenBank/DDBJ databases">
        <title>Acidovorax cavernicola nov. sp. isolated from Gruta de las Maravillas (Aracena, Spain).</title>
        <authorList>
            <person name="Jurado V."/>
            <person name="Gutierrez-Patricio S."/>
            <person name="Gonzalez-Pimentel J.L."/>
            <person name="Miller A.Z."/>
            <person name="Laiz L."/>
            <person name="Saiz-Jimenez C."/>
        </authorList>
    </citation>
    <scope>NUCLEOTIDE SEQUENCE [LARGE SCALE GENOMIC DNA]</scope>
    <source>
        <strain evidence="2">1011MAR3C25</strain>
    </source>
</reference>
<name>A0A418SN60_9RHOB</name>
<accession>A0A418SN60</accession>